<accession>A0A067M3S4</accession>
<dbReference type="InParanoid" id="A0A067M3S4"/>
<dbReference type="HOGENOM" id="CLU_2120702_0_0_1"/>
<gene>
    <name evidence="1" type="ORF">BOTBODRAFT_263710</name>
</gene>
<evidence type="ECO:0000313" key="1">
    <source>
        <dbReference type="EMBL" id="KDQ06231.1"/>
    </source>
</evidence>
<protein>
    <submittedName>
        <fullName evidence="1">Uncharacterized protein</fullName>
    </submittedName>
</protein>
<proteinExistence type="predicted"/>
<sequence>MNEISFSIRYWASLDCYETLAHQFDIDLTVKEKLRRLDACFAELSVASSMGPQWAHSFASGREKDMDILQRKLELRGNTGEWRNAYEKSLDNTLKKLQLVCAFPPLHFHLTHFL</sequence>
<evidence type="ECO:0000313" key="2">
    <source>
        <dbReference type="Proteomes" id="UP000027195"/>
    </source>
</evidence>
<dbReference type="EMBL" id="KL198147">
    <property type="protein sequence ID" value="KDQ06231.1"/>
    <property type="molecule type" value="Genomic_DNA"/>
</dbReference>
<reference evidence="2" key="1">
    <citation type="journal article" date="2014" name="Proc. Natl. Acad. Sci. U.S.A.">
        <title>Extensive sampling of basidiomycete genomes demonstrates inadequacy of the white-rot/brown-rot paradigm for wood decay fungi.</title>
        <authorList>
            <person name="Riley R."/>
            <person name="Salamov A.A."/>
            <person name="Brown D.W."/>
            <person name="Nagy L.G."/>
            <person name="Floudas D."/>
            <person name="Held B.W."/>
            <person name="Levasseur A."/>
            <person name="Lombard V."/>
            <person name="Morin E."/>
            <person name="Otillar R."/>
            <person name="Lindquist E.A."/>
            <person name="Sun H."/>
            <person name="LaButti K.M."/>
            <person name="Schmutz J."/>
            <person name="Jabbour D."/>
            <person name="Luo H."/>
            <person name="Baker S.E."/>
            <person name="Pisabarro A.G."/>
            <person name="Walton J.D."/>
            <person name="Blanchette R.A."/>
            <person name="Henrissat B."/>
            <person name="Martin F."/>
            <person name="Cullen D."/>
            <person name="Hibbett D.S."/>
            <person name="Grigoriev I.V."/>
        </authorList>
    </citation>
    <scope>NUCLEOTIDE SEQUENCE [LARGE SCALE GENOMIC DNA]</scope>
    <source>
        <strain evidence="2">FD-172 SS1</strain>
    </source>
</reference>
<organism evidence="1 2">
    <name type="scientific">Botryobasidium botryosum (strain FD-172 SS1)</name>
    <dbReference type="NCBI Taxonomy" id="930990"/>
    <lineage>
        <taxon>Eukaryota</taxon>
        <taxon>Fungi</taxon>
        <taxon>Dikarya</taxon>
        <taxon>Basidiomycota</taxon>
        <taxon>Agaricomycotina</taxon>
        <taxon>Agaricomycetes</taxon>
        <taxon>Cantharellales</taxon>
        <taxon>Botryobasidiaceae</taxon>
        <taxon>Botryobasidium</taxon>
    </lineage>
</organism>
<dbReference type="Proteomes" id="UP000027195">
    <property type="component" value="Unassembled WGS sequence"/>
</dbReference>
<name>A0A067M3S4_BOTB1</name>
<keyword evidence="2" id="KW-1185">Reference proteome</keyword>
<dbReference type="AlphaFoldDB" id="A0A067M3S4"/>